<gene>
    <name evidence="1" type="ORF">OPT61_g7617</name>
</gene>
<dbReference type="Proteomes" id="UP001153331">
    <property type="component" value="Unassembled WGS sequence"/>
</dbReference>
<sequence length="418" mass="47704">MISCEISAQSLQRSCANTNQQCSNSPSLTRFNPWSQKMLALPSSIQRPTCIKIFAGCIFGLLVLQLSSLVIPSLSPAEHFHTVSHSLSVSFPRPRPLPIPQFNVYGNTQCLPPVSPELIKKSVEKHAMCSRYSPFSTPRNRIATVTAHFGGLEGNEHYTRAFTTHLEHALLHGHEVHVLCDKIIDDLWNKPAFILDLLFREMAKPEDKRLEWLVWADRDTLILDQCRPSASFLPPTKPELSLAEWWRTYGGHISDSEESPEVNFLATNDMNGLNNGIFFVRVSPWAVSLFTAILAYRHYNPDVELLFTEQSAMELVLNDDRFKDQVQMVPQHWFNSYSNGGAEDFVGRTDASEEGMEETHARRGDWLIHFAGNDHKDVALNEWADMLEDMEDVWENDRVQRDVSDEVRQFWEGKGFTQ</sequence>
<proteinExistence type="predicted"/>
<keyword evidence="2" id="KW-1185">Reference proteome</keyword>
<organism evidence="1 2">
    <name type="scientific">Boeremia exigua</name>
    <dbReference type="NCBI Taxonomy" id="749465"/>
    <lineage>
        <taxon>Eukaryota</taxon>
        <taxon>Fungi</taxon>
        <taxon>Dikarya</taxon>
        <taxon>Ascomycota</taxon>
        <taxon>Pezizomycotina</taxon>
        <taxon>Dothideomycetes</taxon>
        <taxon>Pleosporomycetidae</taxon>
        <taxon>Pleosporales</taxon>
        <taxon>Pleosporineae</taxon>
        <taxon>Didymellaceae</taxon>
        <taxon>Boeremia</taxon>
    </lineage>
</organism>
<name>A0ACC2I1J5_9PLEO</name>
<reference evidence="1" key="1">
    <citation type="submission" date="2022-11" db="EMBL/GenBank/DDBJ databases">
        <title>Genome Sequence of Boeremia exigua.</title>
        <authorList>
            <person name="Buettner E."/>
        </authorList>
    </citation>
    <scope>NUCLEOTIDE SEQUENCE</scope>
    <source>
        <strain evidence="1">CU02</strain>
    </source>
</reference>
<evidence type="ECO:0000313" key="1">
    <source>
        <dbReference type="EMBL" id="KAJ8109222.1"/>
    </source>
</evidence>
<accession>A0ACC2I1J5</accession>
<dbReference type="EMBL" id="JAPHNI010000639">
    <property type="protein sequence ID" value="KAJ8109222.1"/>
    <property type="molecule type" value="Genomic_DNA"/>
</dbReference>
<evidence type="ECO:0000313" key="2">
    <source>
        <dbReference type="Proteomes" id="UP001153331"/>
    </source>
</evidence>
<protein>
    <submittedName>
        <fullName evidence="1">Uncharacterized protein</fullName>
    </submittedName>
</protein>
<comment type="caution">
    <text evidence="1">The sequence shown here is derived from an EMBL/GenBank/DDBJ whole genome shotgun (WGS) entry which is preliminary data.</text>
</comment>